<evidence type="ECO:0008006" key="3">
    <source>
        <dbReference type="Google" id="ProtNLM"/>
    </source>
</evidence>
<organism evidence="1 2">
    <name type="scientific">Aeromonas popoffii</name>
    <dbReference type="NCBI Taxonomy" id="70856"/>
    <lineage>
        <taxon>Bacteria</taxon>
        <taxon>Pseudomonadati</taxon>
        <taxon>Pseudomonadota</taxon>
        <taxon>Gammaproteobacteria</taxon>
        <taxon>Aeromonadales</taxon>
        <taxon>Aeromonadaceae</taxon>
        <taxon>Aeromonas</taxon>
    </lineage>
</organism>
<dbReference type="EMBL" id="JAGRZL010000015">
    <property type="protein sequence ID" value="MBR7628823.1"/>
    <property type="molecule type" value="Genomic_DNA"/>
</dbReference>
<sequence length="53" mass="6093">MKEEFTPFEPADYLISEAERTAYLNAAIEEEDPYLLTIVLSDIEEARGRDEPT</sequence>
<comment type="caution">
    <text evidence="1">The sequence shown here is derived from an EMBL/GenBank/DDBJ whole genome shotgun (WGS) entry which is preliminary data.</text>
</comment>
<gene>
    <name evidence="1" type="ORF">KAT72_07200</name>
</gene>
<proteinExistence type="predicted"/>
<dbReference type="RefSeq" id="WP_212513169.1">
    <property type="nucleotide sequence ID" value="NZ_CAWQDX010000036.1"/>
</dbReference>
<dbReference type="Proteomes" id="UP000675653">
    <property type="component" value="Unassembled WGS sequence"/>
</dbReference>
<keyword evidence="2" id="KW-1185">Reference proteome</keyword>
<evidence type="ECO:0000313" key="1">
    <source>
        <dbReference type="EMBL" id="MBR7628823.1"/>
    </source>
</evidence>
<accession>A0ABS5GNV6</accession>
<protein>
    <recommendedName>
        <fullName evidence="3">Transcriptional regulator</fullName>
    </recommendedName>
</protein>
<evidence type="ECO:0000313" key="2">
    <source>
        <dbReference type="Proteomes" id="UP000675653"/>
    </source>
</evidence>
<reference evidence="1 2" key="1">
    <citation type="submission" date="2021-04" db="EMBL/GenBank/DDBJ databases">
        <title>Draft Genome of Aeromonas popoffii ID682, isolated from a natural water source in Idaho.</title>
        <authorList>
            <person name="Testerman T."/>
            <person name="Graf J."/>
        </authorList>
    </citation>
    <scope>NUCLEOTIDE SEQUENCE [LARGE SCALE GENOMIC DNA]</scope>
    <source>
        <strain evidence="1 2">ID682</strain>
    </source>
</reference>
<name>A0ABS5GNV6_9GAMM</name>